<accession>A0ABV2SN59</accession>
<evidence type="ECO:0000313" key="1">
    <source>
        <dbReference type="EMBL" id="MET4759204.1"/>
    </source>
</evidence>
<protein>
    <submittedName>
        <fullName evidence="1">Uncharacterized protein</fullName>
    </submittedName>
</protein>
<keyword evidence="2" id="KW-1185">Reference proteome</keyword>
<comment type="caution">
    <text evidence="1">The sequence shown here is derived from an EMBL/GenBank/DDBJ whole genome shotgun (WGS) entry which is preliminary data.</text>
</comment>
<evidence type="ECO:0000313" key="2">
    <source>
        <dbReference type="Proteomes" id="UP001549366"/>
    </source>
</evidence>
<sequence>MEALKAHWYSDTAFRTINGANAPSENSPDYAHSG</sequence>
<reference evidence="1 2" key="1">
    <citation type="submission" date="2024-06" db="EMBL/GenBank/DDBJ databases">
        <title>Genomic Encyclopedia of Type Strains, Phase V (KMG-V): Genome sequencing to study the core and pangenomes of soil and plant-associated prokaryotes.</title>
        <authorList>
            <person name="Whitman W."/>
        </authorList>
    </citation>
    <scope>NUCLEOTIDE SEQUENCE [LARGE SCALE GENOMIC DNA]</scope>
    <source>
        <strain evidence="1 2">NE40</strain>
    </source>
</reference>
<name>A0ABV2SN59_9GAMM</name>
<organism evidence="1 2">
    <name type="scientific">Endozoicomonas lisbonensis</name>
    <dbReference type="NCBI Taxonomy" id="3120522"/>
    <lineage>
        <taxon>Bacteria</taxon>
        <taxon>Pseudomonadati</taxon>
        <taxon>Pseudomonadota</taxon>
        <taxon>Gammaproteobacteria</taxon>
        <taxon>Oceanospirillales</taxon>
        <taxon>Endozoicomonadaceae</taxon>
        <taxon>Endozoicomonas</taxon>
    </lineage>
</organism>
<proteinExistence type="predicted"/>
<gene>
    <name evidence="1" type="ORF">V5J35_004396</name>
</gene>
<dbReference type="EMBL" id="JBEWTB010000002">
    <property type="protein sequence ID" value="MET4759204.1"/>
    <property type="molecule type" value="Genomic_DNA"/>
</dbReference>
<dbReference type="Proteomes" id="UP001549366">
    <property type="component" value="Unassembled WGS sequence"/>
</dbReference>